<dbReference type="GO" id="GO:0016787">
    <property type="term" value="F:hydrolase activity"/>
    <property type="evidence" value="ECO:0007669"/>
    <property type="project" value="UniProtKB-KW"/>
</dbReference>
<name>A0A897NPR6_9EURY</name>
<dbReference type="Gene3D" id="3.60.21.10">
    <property type="match status" value="1"/>
</dbReference>
<gene>
    <name evidence="2" type="ORF">HSEST_1264</name>
</gene>
<dbReference type="GeneID" id="68857898"/>
<dbReference type="EMBL" id="CP064791">
    <property type="protein sequence ID" value="QSG14797.1"/>
    <property type="molecule type" value="Genomic_DNA"/>
</dbReference>
<dbReference type="PIRSF" id="PIRSF000887">
    <property type="entry name" value="Pesterase_MJ0037"/>
    <property type="match status" value="1"/>
</dbReference>
<accession>A0A897NPR6</accession>
<evidence type="ECO:0000259" key="1">
    <source>
        <dbReference type="Pfam" id="PF00149"/>
    </source>
</evidence>
<dbReference type="RefSeq" id="WP_229122840.1">
    <property type="nucleotide sequence ID" value="NZ_CP064791.1"/>
</dbReference>
<evidence type="ECO:0000313" key="2">
    <source>
        <dbReference type="EMBL" id="QSG14797.1"/>
    </source>
</evidence>
<sequence length="240" mass="26321">MAITFRDRAALIEETLVLADLHFGRASESAVEAPIEDGRDVLDRFVNLLEATEPRDVVVAGDLLHAFDTATPTVEHRLAALDERVADAGAELIVVAGNHDTMLGEIRDGPIVDRYRLDDRTVVVHGHERPDDRTVVVHGHERPGVEAERYVLGHDHPAIEIEGQRRPCFLRGPGGPDSAELLVLPAFNRFTAGVPVNGMSADDFQSPLVVAADPLEPIVRDENARETLRFPSLGSLRHHL</sequence>
<dbReference type="AlphaFoldDB" id="A0A897NPR6"/>
<proteinExistence type="predicted"/>
<reference evidence="2 3" key="1">
    <citation type="submission" date="2020-11" db="EMBL/GenBank/DDBJ databases">
        <title>Carbohydrate-dependent, anaerobic sulfur respiration: A novel catabolism in halophilic archaea.</title>
        <authorList>
            <person name="Sorokin D.Y."/>
            <person name="Messina E."/>
            <person name="Smedile F."/>
            <person name="La Cono V."/>
            <person name="Hallsworth J.E."/>
            <person name="Yakimov M.M."/>
        </authorList>
    </citation>
    <scope>NUCLEOTIDE SEQUENCE [LARGE SCALE GENOMIC DNA]</scope>
    <source>
        <strain evidence="2 3">HSR-Est</strain>
    </source>
</reference>
<protein>
    <submittedName>
        <fullName evidence="2">Putative phosphohydrolase, MPP superfamily</fullName>
    </submittedName>
</protein>
<feature type="domain" description="Calcineurin-like phosphoesterase" evidence="1">
    <location>
        <begin position="16"/>
        <end position="155"/>
    </location>
</feature>
<dbReference type="PANTHER" id="PTHR39323:SF1">
    <property type="entry name" value="BLR1149 PROTEIN"/>
    <property type="match status" value="1"/>
</dbReference>
<organism evidence="2 3">
    <name type="scientific">Halapricum desulfuricans</name>
    <dbReference type="NCBI Taxonomy" id="2841257"/>
    <lineage>
        <taxon>Archaea</taxon>
        <taxon>Methanobacteriati</taxon>
        <taxon>Methanobacteriota</taxon>
        <taxon>Stenosarchaea group</taxon>
        <taxon>Halobacteria</taxon>
        <taxon>Halobacteriales</taxon>
        <taxon>Haloarculaceae</taxon>
        <taxon>Halapricum</taxon>
    </lineage>
</organism>
<dbReference type="Pfam" id="PF00149">
    <property type="entry name" value="Metallophos"/>
    <property type="match status" value="1"/>
</dbReference>
<dbReference type="InterPro" id="IPR004843">
    <property type="entry name" value="Calcineurin-like_PHP"/>
</dbReference>
<dbReference type="InterPro" id="IPR029052">
    <property type="entry name" value="Metallo-depent_PP-like"/>
</dbReference>
<dbReference type="InterPro" id="IPR024173">
    <property type="entry name" value="Pesterase_MJ0037-like"/>
</dbReference>
<evidence type="ECO:0000313" key="3">
    <source>
        <dbReference type="Proteomes" id="UP000663292"/>
    </source>
</evidence>
<dbReference type="SUPFAM" id="SSF56300">
    <property type="entry name" value="Metallo-dependent phosphatases"/>
    <property type="match status" value="1"/>
</dbReference>
<keyword evidence="2" id="KW-0378">Hydrolase</keyword>
<dbReference type="PANTHER" id="PTHR39323">
    <property type="entry name" value="BLR1149 PROTEIN"/>
    <property type="match status" value="1"/>
</dbReference>
<dbReference type="Proteomes" id="UP000663292">
    <property type="component" value="Chromosome"/>
</dbReference>
<keyword evidence="3" id="KW-1185">Reference proteome</keyword>